<dbReference type="FunFam" id="3.30.565.10:FF:000016">
    <property type="entry name" value="Chemotaxis protein CheA, putative"/>
    <property type="match status" value="1"/>
</dbReference>
<feature type="region of interest" description="Disordered" evidence="13">
    <location>
        <begin position="254"/>
        <end position="288"/>
    </location>
</feature>
<feature type="modified residue" description="Phosphohistidine" evidence="12">
    <location>
        <position position="152"/>
    </location>
</feature>
<dbReference type="SMART" id="SM00260">
    <property type="entry name" value="CheW"/>
    <property type="match status" value="1"/>
</dbReference>
<dbReference type="PROSITE" id="PS50894">
    <property type="entry name" value="HPT"/>
    <property type="match status" value="1"/>
</dbReference>
<feature type="region of interest" description="Disordered" evidence="13">
    <location>
        <begin position="330"/>
        <end position="353"/>
    </location>
</feature>
<comment type="catalytic activity">
    <reaction evidence="1">
        <text>ATP + protein L-histidine = ADP + protein N-phospho-L-histidine.</text>
        <dbReference type="EC" id="2.7.13.3"/>
    </reaction>
</comment>
<keyword evidence="10" id="KW-0902">Two-component regulatory system</keyword>
<evidence type="ECO:0000256" key="8">
    <source>
        <dbReference type="ARBA" id="ARBA00022777"/>
    </source>
</evidence>
<evidence type="ECO:0000256" key="13">
    <source>
        <dbReference type="SAM" id="MobiDB-lite"/>
    </source>
</evidence>
<evidence type="ECO:0000313" key="18">
    <source>
        <dbReference type="Proteomes" id="UP000663722"/>
    </source>
</evidence>
<evidence type="ECO:0000259" key="16">
    <source>
        <dbReference type="PROSITE" id="PS50894"/>
    </source>
</evidence>
<dbReference type="Gene3D" id="3.30.565.10">
    <property type="entry name" value="Histidine kinase-like ATPase, C-terminal domain"/>
    <property type="match status" value="1"/>
</dbReference>
<keyword evidence="5 12" id="KW-0597">Phosphoprotein</keyword>
<evidence type="ECO:0000256" key="4">
    <source>
        <dbReference type="ARBA" id="ARBA00022500"/>
    </source>
</evidence>
<dbReference type="SUPFAM" id="SSF47384">
    <property type="entry name" value="Homodimeric domain of signal transducing histidine kinase"/>
    <property type="match status" value="1"/>
</dbReference>
<dbReference type="InterPro" id="IPR036061">
    <property type="entry name" value="CheW-like_dom_sf"/>
</dbReference>
<dbReference type="PRINTS" id="PR00344">
    <property type="entry name" value="BCTRLSENSOR"/>
</dbReference>
<accession>A0A975BQ49</accession>
<dbReference type="InterPro" id="IPR036641">
    <property type="entry name" value="HPT_dom_sf"/>
</dbReference>
<dbReference type="PANTHER" id="PTHR43395:SF10">
    <property type="entry name" value="CHEMOTAXIS PROTEIN CHEA"/>
    <property type="match status" value="1"/>
</dbReference>
<dbReference type="Pfam" id="PF01584">
    <property type="entry name" value="CheW"/>
    <property type="match status" value="1"/>
</dbReference>
<dbReference type="PROSITE" id="PS50109">
    <property type="entry name" value="HIS_KIN"/>
    <property type="match status" value="1"/>
</dbReference>
<keyword evidence="7" id="KW-0547">Nucleotide-binding</keyword>
<dbReference type="Pfam" id="PF02895">
    <property type="entry name" value="H-kinase_dim"/>
    <property type="match status" value="1"/>
</dbReference>
<dbReference type="GO" id="GO:0006935">
    <property type="term" value="P:chemotaxis"/>
    <property type="evidence" value="ECO:0007669"/>
    <property type="project" value="UniProtKB-KW"/>
</dbReference>
<evidence type="ECO:0000313" key="17">
    <source>
        <dbReference type="EMBL" id="QTA89641.1"/>
    </source>
</evidence>
<dbReference type="EC" id="2.7.13.3" evidence="2"/>
<dbReference type="EMBL" id="CP061800">
    <property type="protein sequence ID" value="QTA89641.1"/>
    <property type="molecule type" value="Genomic_DNA"/>
</dbReference>
<evidence type="ECO:0000256" key="7">
    <source>
        <dbReference type="ARBA" id="ARBA00022741"/>
    </source>
</evidence>
<feature type="domain" description="HPt" evidence="16">
    <location>
        <begin position="105"/>
        <end position="209"/>
    </location>
</feature>
<evidence type="ECO:0000256" key="9">
    <source>
        <dbReference type="ARBA" id="ARBA00022840"/>
    </source>
</evidence>
<dbReference type="InterPro" id="IPR004105">
    <property type="entry name" value="CheA-like_dim"/>
</dbReference>
<dbReference type="InterPro" id="IPR036890">
    <property type="entry name" value="HATPase_C_sf"/>
</dbReference>
<dbReference type="SMART" id="SM01231">
    <property type="entry name" value="H-kinase_dim"/>
    <property type="match status" value="1"/>
</dbReference>
<keyword evidence="4" id="KW-0145">Chemotaxis</keyword>
<evidence type="ECO:0000256" key="5">
    <source>
        <dbReference type="ARBA" id="ARBA00022553"/>
    </source>
</evidence>
<reference evidence="17" key="1">
    <citation type="journal article" date="2021" name="Microb. Physiol.">
        <title>Proteogenomic Insights into the Physiology of Marine, Sulfate-Reducing, Filamentous Desulfonema limicola and Desulfonema magnum.</title>
        <authorList>
            <person name="Schnaars V."/>
            <person name="Wohlbrand L."/>
            <person name="Scheve S."/>
            <person name="Hinrichs C."/>
            <person name="Reinhardt R."/>
            <person name="Rabus R."/>
        </authorList>
    </citation>
    <scope>NUCLEOTIDE SEQUENCE</scope>
    <source>
        <strain evidence="17">4be13</strain>
    </source>
</reference>
<dbReference type="InterPro" id="IPR037006">
    <property type="entry name" value="CheA-like_homodim_sf"/>
</dbReference>
<dbReference type="InterPro" id="IPR008207">
    <property type="entry name" value="Sig_transdc_His_kin_Hpt_dom"/>
</dbReference>
<evidence type="ECO:0000259" key="15">
    <source>
        <dbReference type="PROSITE" id="PS50851"/>
    </source>
</evidence>
<keyword evidence="18" id="KW-1185">Reference proteome</keyword>
<dbReference type="InterPro" id="IPR004358">
    <property type="entry name" value="Sig_transdc_His_kin-like_C"/>
</dbReference>
<dbReference type="Gene3D" id="1.10.287.560">
    <property type="entry name" value="Histidine kinase CheA-like, homodimeric domain"/>
    <property type="match status" value="1"/>
</dbReference>
<proteinExistence type="predicted"/>
<dbReference type="SUPFAM" id="SSF50341">
    <property type="entry name" value="CheW-like"/>
    <property type="match status" value="1"/>
</dbReference>
<dbReference type="GO" id="GO:0000155">
    <property type="term" value="F:phosphorelay sensor kinase activity"/>
    <property type="evidence" value="ECO:0007669"/>
    <property type="project" value="InterPro"/>
</dbReference>
<comment type="function">
    <text evidence="11">Involved in the transmission of sensory signals from the chemoreceptors to the flagellar motors. CheA is autophosphorylated; it can transfer its phosphate group to either CheB or CheY.</text>
</comment>
<dbReference type="Proteomes" id="UP000663722">
    <property type="component" value="Chromosome"/>
</dbReference>
<dbReference type="CDD" id="cd00088">
    <property type="entry name" value="HPT"/>
    <property type="match status" value="1"/>
</dbReference>
<feature type="domain" description="CheW-like" evidence="15">
    <location>
        <begin position="610"/>
        <end position="745"/>
    </location>
</feature>
<organism evidence="17 18">
    <name type="scientific">Desulfonema magnum</name>
    <dbReference type="NCBI Taxonomy" id="45655"/>
    <lineage>
        <taxon>Bacteria</taxon>
        <taxon>Pseudomonadati</taxon>
        <taxon>Thermodesulfobacteriota</taxon>
        <taxon>Desulfobacteria</taxon>
        <taxon>Desulfobacterales</taxon>
        <taxon>Desulfococcaceae</taxon>
        <taxon>Desulfonema</taxon>
    </lineage>
</organism>
<dbReference type="GO" id="GO:0005737">
    <property type="term" value="C:cytoplasm"/>
    <property type="evidence" value="ECO:0007669"/>
    <property type="project" value="InterPro"/>
</dbReference>
<evidence type="ECO:0000256" key="6">
    <source>
        <dbReference type="ARBA" id="ARBA00022679"/>
    </source>
</evidence>
<sequence length="749" mass="83735">MKASLNEAAALFMKIKPNDLFELSSFQELLYKIAVDDSYPEISRKKILQAARKIEGIIDVYRNSSPETDSAKSDLVNEIGDLIKDAVNVMEKKGTAGTAIYNYISEDADIDMLEAFISESTELISKAEEALILLDTDPENTEAVDSIFRVFHNIKGTSSFFKLSLLSEMAHGAESFLNRIRDRKIRYTPVCSDLILRSVDMFKELFGSVQNAMTENKPFLRPDNYNDLMRVLAKPEKAGLSDIHIKKKSFSKKTVSSGKLRGVPPAKANAEEKKTKASASNENDERTAPKLMEAEASFLQDKEQNKIKQIKAETLPLKDKEQADIRQIRTEPPPCLSDSASSPQPRKRMKAMDRPGTKSFIRIPVRRLDRFVDMVGELVLAHAMIVQDETVTGGKHYELLKKIAGTSKIIRELQHMSMAIRMISLKKTFWKMTRLVTNLAERLGKEVVLVTKGEETEIDRNMAEMIKGPLAYILRGVVNNNIELPDIREKMGKPRCGTLHLSAYHSGSNVVVKIEDDGQGLDRKAILAKAVRKGLIRKIPGQPMSDQEVFNFLFEPEFFADKGIADFSGRDEKADVLKKNIQALRGDIEFESDLGKGSVFKINLPLTLAIIDGMLVRVGREKYVIPLLSIVRSVQPSAKDISTVLHQGEVLCLQEKLVPILRLADLFEIEDAEQDITRAIVIVIEKGKNQAGVLVDELIGSQQIVIKTLGETIQNIPGISGSSIMPDGRVGLILDVRELVRLANMRKYQ</sequence>
<evidence type="ECO:0000256" key="1">
    <source>
        <dbReference type="ARBA" id="ARBA00000085"/>
    </source>
</evidence>
<dbReference type="PANTHER" id="PTHR43395">
    <property type="entry name" value="SENSOR HISTIDINE KINASE CHEA"/>
    <property type="match status" value="1"/>
</dbReference>
<dbReference type="AlphaFoldDB" id="A0A975BQ49"/>
<dbReference type="GO" id="GO:0005524">
    <property type="term" value="F:ATP binding"/>
    <property type="evidence" value="ECO:0007669"/>
    <property type="project" value="UniProtKB-KW"/>
</dbReference>
<name>A0A975BQ49_9BACT</name>
<evidence type="ECO:0000259" key="14">
    <source>
        <dbReference type="PROSITE" id="PS50109"/>
    </source>
</evidence>
<protein>
    <recommendedName>
        <fullName evidence="3">Chemotaxis protein CheA</fullName>
        <ecNumber evidence="2">2.7.13.3</ecNumber>
    </recommendedName>
</protein>
<dbReference type="SUPFAM" id="SSF55874">
    <property type="entry name" value="ATPase domain of HSP90 chaperone/DNA topoisomerase II/histidine kinase"/>
    <property type="match status" value="1"/>
</dbReference>
<keyword evidence="6" id="KW-0808">Transferase</keyword>
<evidence type="ECO:0000256" key="12">
    <source>
        <dbReference type="PROSITE-ProRule" id="PRU00110"/>
    </source>
</evidence>
<dbReference type="SMART" id="SM00073">
    <property type="entry name" value="HPT"/>
    <property type="match status" value="1"/>
</dbReference>
<evidence type="ECO:0000256" key="10">
    <source>
        <dbReference type="ARBA" id="ARBA00023012"/>
    </source>
</evidence>
<evidence type="ECO:0000256" key="11">
    <source>
        <dbReference type="ARBA" id="ARBA00035100"/>
    </source>
</evidence>
<feature type="domain" description="Histidine kinase" evidence="14">
    <location>
        <begin position="407"/>
        <end position="608"/>
    </location>
</feature>
<keyword evidence="8 17" id="KW-0418">Kinase</keyword>
<dbReference type="SUPFAM" id="SSF47226">
    <property type="entry name" value="Histidine-containing phosphotransfer domain, HPT domain"/>
    <property type="match status" value="1"/>
</dbReference>
<dbReference type="InterPro" id="IPR005467">
    <property type="entry name" value="His_kinase_dom"/>
</dbReference>
<evidence type="ECO:0000256" key="2">
    <source>
        <dbReference type="ARBA" id="ARBA00012438"/>
    </source>
</evidence>
<dbReference type="PROSITE" id="PS50851">
    <property type="entry name" value="CHEW"/>
    <property type="match status" value="1"/>
</dbReference>
<evidence type="ECO:0000256" key="3">
    <source>
        <dbReference type="ARBA" id="ARBA00021495"/>
    </source>
</evidence>
<dbReference type="Gene3D" id="2.30.30.40">
    <property type="entry name" value="SH3 Domains"/>
    <property type="match status" value="1"/>
</dbReference>
<dbReference type="InterPro" id="IPR051315">
    <property type="entry name" value="Bact_Chemotaxis_CheA"/>
</dbReference>
<keyword evidence="9" id="KW-0067">ATP-binding</keyword>
<dbReference type="Pfam" id="PF01627">
    <property type="entry name" value="Hpt"/>
    <property type="match status" value="1"/>
</dbReference>
<dbReference type="Gene3D" id="1.20.120.160">
    <property type="entry name" value="HPT domain"/>
    <property type="match status" value="1"/>
</dbReference>
<dbReference type="InterPro" id="IPR036097">
    <property type="entry name" value="HisK_dim/P_sf"/>
</dbReference>
<dbReference type="CDD" id="cd00731">
    <property type="entry name" value="CheA_reg"/>
    <property type="match status" value="1"/>
</dbReference>
<dbReference type="KEGG" id="dmm:dnm_056970"/>
<gene>
    <name evidence="17" type="ORF">dnm_056970</name>
</gene>
<dbReference type="InterPro" id="IPR002545">
    <property type="entry name" value="CheW-lke_dom"/>
</dbReference>